<evidence type="ECO:0000313" key="2">
    <source>
        <dbReference type="Proteomes" id="UP000249828"/>
    </source>
</evidence>
<dbReference type="RefSeq" id="WP_111246760.1">
    <property type="nucleotide sequence ID" value="NZ_PIEU01000001.1"/>
</dbReference>
<accession>A0A2W4BX83</accession>
<dbReference type="EMBL" id="PIEU01000001">
    <property type="protein sequence ID" value="PZL78219.1"/>
    <property type="molecule type" value="Genomic_DNA"/>
</dbReference>
<proteinExistence type="predicted"/>
<sequence>MSEEKIHVWESRDKRVFNIIVGRKIDDGIFYEVVWYSKKHNQMLNTQHKEPNYPKEDELKKDFSLNESYEVIKKMELNKNYDYVVMVMQSSLDEFIKFNDEVEK</sequence>
<name>A0A2W4BX83_9ENTE</name>
<organism evidence="1 2">
    <name type="scientific">Enterococcus plantarum</name>
    <dbReference type="NCBI Taxonomy" id="1077675"/>
    <lineage>
        <taxon>Bacteria</taxon>
        <taxon>Bacillati</taxon>
        <taxon>Bacillota</taxon>
        <taxon>Bacilli</taxon>
        <taxon>Lactobacillales</taxon>
        <taxon>Enterococcaceae</taxon>
        <taxon>Enterococcus</taxon>
    </lineage>
</organism>
<comment type="caution">
    <text evidence="1">The sequence shown here is derived from an EMBL/GenBank/DDBJ whole genome shotgun (WGS) entry which is preliminary data.</text>
</comment>
<keyword evidence="2" id="KW-1185">Reference proteome</keyword>
<reference evidence="1 2" key="1">
    <citation type="submission" date="2017-11" db="EMBL/GenBank/DDBJ databases">
        <title>Draft genome sequence of Enterococcus plantarum TRW2 strain isolated from lettuce.</title>
        <authorList>
            <person name="Kim E.B."/>
            <person name="Marco M.L."/>
            <person name="Williams T.R."/>
            <person name="You I.H."/>
        </authorList>
    </citation>
    <scope>NUCLEOTIDE SEQUENCE [LARGE SCALE GENOMIC DNA]</scope>
    <source>
        <strain evidence="1 2">TRW2</strain>
    </source>
</reference>
<gene>
    <name evidence="1" type="ORF">CI088_00155</name>
</gene>
<evidence type="ECO:0000313" key="1">
    <source>
        <dbReference type="EMBL" id="PZL78219.1"/>
    </source>
</evidence>
<dbReference type="AlphaFoldDB" id="A0A2W4BX83"/>
<protein>
    <submittedName>
        <fullName evidence="1">Uncharacterized protein</fullName>
    </submittedName>
</protein>
<dbReference type="Proteomes" id="UP000249828">
    <property type="component" value="Unassembled WGS sequence"/>
</dbReference>